<evidence type="ECO:0000313" key="3">
    <source>
        <dbReference type="EMBL" id="MBB4016809.1"/>
    </source>
</evidence>
<feature type="domain" description="FAD dependent oxidoreductase" evidence="2">
    <location>
        <begin position="16"/>
        <end position="379"/>
    </location>
</feature>
<dbReference type="SUPFAM" id="SSF51905">
    <property type="entry name" value="FAD/NAD(P)-binding domain"/>
    <property type="match status" value="1"/>
</dbReference>
<dbReference type="EMBL" id="JACIEN010000002">
    <property type="protein sequence ID" value="MBB4016809.1"/>
    <property type="molecule type" value="Genomic_DNA"/>
</dbReference>
<keyword evidence="4" id="KW-1185">Reference proteome</keyword>
<dbReference type="Proteomes" id="UP000577362">
    <property type="component" value="Unassembled WGS sequence"/>
</dbReference>
<dbReference type="RefSeq" id="WP_019404840.1">
    <property type="nucleotide sequence ID" value="NZ_JACIEN010000002.1"/>
</dbReference>
<sequence length="411" mass="43728">MSQTPNGSTPSAETADVVIVGGAVMGSSVAFHLLSDPAFSGRVVVIEKDPTYARSASALSAASIRQQFSSPVNIRISLHGIAFLRDIGARLAVGDERPVIDLTEGGYLYLAATPEGAETLASNRAVQEAEGADIAVFDPAGLKEKFPWLATDDLLAGAWGRSGEGWFDGWGLLQAFRKKARALGAEYRTGEVAHLERQGGRVVAVHLADGSRIACGAVVDCAGSDGRRIAASAGIDIPVHARKRYVFSFTCKGPVDNCPLMIDTSGAYVRPEGHRGAEGQMFICGISPEAEADPDWDGDAEAVDWSLFEEVIWPALAMRVPAFEHIRPGRAWSGPYDMNLLDHNAIVGRAGEVENLFLANGFSGHGLQQAPAVGRGIAEEIVHGRFVTLDLSDLGYGRILAQRPLREANVI</sequence>
<gene>
    <name evidence="3" type="ORF">GGR16_001838</name>
</gene>
<dbReference type="GO" id="GO:0016491">
    <property type="term" value="F:oxidoreductase activity"/>
    <property type="evidence" value="ECO:0007669"/>
    <property type="project" value="UniProtKB-KW"/>
</dbReference>
<reference evidence="3 4" key="1">
    <citation type="submission" date="2020-08" db="EMBL/GenBank/DDBJ databases">
        <title>Genomic Encyclopedia of Type Strains, Phase IV (KMG-IV): sequencing the most valuable type-strain genomes for metagenomic binning, comparative biology and taxonomic classification.</title>
        <authorList>
            <person name="Goeker M."/>
        </authorList>
    </citation>
    <scope>NUCLEOTIDE SEQUENCE [LARGE SCALE GENOMIC DNA]</scope>
    <source>
        <strain evidence="3 4">DSM 103737</strain>
    </source>
</reference>
<evidence type="ECO:0000256" key="1">
    <source>
        <dbReference type="ARBA" id="ARBA00023002"/>
    </source>
</evidence>
<keyword evidence="1" id="KW-0560">Oxidoreductase</keyword>
<dbReference type="PANTHER" id="PTHR13847">
    <property type="entry name" value="SARCOSINE DEHYDROGENASE-RELATED"/>
    <property type="match status" value="1"/>
</dbReference>
<dbReference type="Gene3D" id="3.30.9.10">
    <property type="entry name" value="D-Amino Acid Oxidase, subunit A, domain 2"/>
    <property type="match status" value="1"/>
</dbReference>
<dbReference type="AlphaFoldDB" id="A0A840BZU6"/>
<organism evidence="3 4">
    <name type="scientific">Chelatococcus caeni</name>
    <dbReference type="NCBI Taxonomy" id="1348468"/>
    <lineage>
        <taxon>Bacteria</taxon>
        <taxon>Pseudomonadati</taxon>
        <taxon>Pseudomonadota</taxon>
        <taxon>Alphaproteobacteria</taxon>
        <taxon>Hyphomicrobiales</taxon>
        <taxon>Chelatococcaceae</taxon>
        <taxon>Chelatococcus</taxon>
    </lineage>
</organism>
<dbReference type="GO" id="GO:0005737">
    <property type="term" value="C:cytoplasm"/>
    <property type="evidence" value="ECO:0007669"/>
    <property type="project" value="TreeGrafter"/>
</dbReference>
<evidence type="ECO:0000313" key="4">
    <source>
        <dbReference type="Proteomes" id="UP000577362"/>
    </source>
</evidence>
<evidence type="ECO:0000259" key="2">
    <source>
        <dbReference type="Pfam" id="PF01266"/>
    </source>
</evidence>
<dbReference type="GO" id="GO:0032981">
    <property type="term" value="P:mitochondrial respiratory chain complex I assembly"/>
    <property type="evidence" value="ECO:0007669"/>
    <property type="project" value="TreeGrafter"/>
</dbReference>
<dbReference type="InterPro" id="IPR036188">
    <property type="entry name" value="FAD/NAD-bd_sf"/>
</dbReference>
<comment type="caution">
    <text evidence="3">The sequence shown here is derived from an EMBL/GenBank/DDBJ whole genome shotgun (WGS) entry which is preliminary data.</text>
</comment>
<dbReference type="Pfam" id="PF01266">
    <property type="entry name" value="DAO"/>
    <property type="match status" value="1"/>
</dbReference>
<dbReference type="Gene3D" id="3.50.50.60">
    <property type="entry name" value="FAD/NAD(P)-binding domain"/>
    <property type="match status" value="1"/>
</dbReference>
<name>A0A840BZU6_9HYPH</name>
<protein>
    <submittedName>
        <fullName evidence="3">Glycine/D-amino acid oxidase-like deaminating enzyme</fullName>
    </submittedName>
</protein>
<dbReference type="PANTHER" id="PTHR13847:SF287">
    <property type="entry name" value="FAD-DEPENDENT OXIDOREDUCTASE DOMAIN-CONTAINING PROTEIN 1"/>
    <property type="match status" value="1"/>
</dbReference>
<proteinExistence type="predicted"/>
<dbReference type="InterPro" id="IPR006076">
    <property type="entry name" value="FAD-dep_OxRdtase"/>
</dbReference>
<accession>A0A840BZU6</accession>